<evidence type="ECO:0000256" key="2">
    <source>
        <dbReference type="ARBA" id="ARBA00023315"/>
    </source>
</evidence>
<accession>A0A1M7HA96</accession>
<feature type="domain" description="N-acetyltransferase" evidence="3">
    <location>
        <begin position="3"/>
        <end position="145"/>
    </location>
</feature>
<sequence length="145" mass="15910">MPIQIRLARPSDVGGIFRVRTSVNENVLTMSEMAEMGITEASVTEMIQSAPCAWVACEDAQIVGFSMIDSDEGSLFAAFVLPSYEGKGIGKRLVQAAEEALFSKHALAWLETAEASRAAGFYRHIGWSNEQDIGEGDIRLEKRRL</sequence>
<dbReference type="AlphaFoldDB" id="A0A1M7HA96"/>
<evidence type="ECO:0000313" key="5">
    <source>
        <dbReference type="Proteomes" id="UP000184123"/>
    </source>
</evidence>
<reference evidence="4 5" key="1">
    <citation type="submission" date="2016-11" db="EMBL/GenBank/DDBJ databases">
        <authorList>
            <person name="Jaros S."/>
            <person name="Januszkiewicz K."/>
            <person name="Wedrychowicz H."/>
        </authorList>
    </citation>
    <scope>NUCLEOTIDE SEQUENCE [LARGE SCALE GENOMIC DNA]</scope>
    <source>
        <strain evidence="4 5">DSM 4740</strain>
    </source>
</reference>
<gene>
    <name evidence="4" type="ORF">SAMN05660971_02549</name>
</gene>
<dbReference type="InterPro" id="IPR000182">
    <property type="entry name" value="GNAT_dom"/>
</dbReference>
<name>A0A1M7HA96_9GAMM</name>
<dbReference type="PANTHER" id="PTHR43877">
    <property type="entry name" value="AMINOALKYLPHOSPHONATE N-ACETYLTRANSFERASE-RELATED-RELATED"/>
    <property type="match status" value="1"/>
</dbReference>
<dbReference type="Gene3D" id="3.40.630.30">
    <property type="match status" value="1"/>
</dbReference>
<protein>
    <submittedName>
        <fullName evidence="4">Acetyltransferase (GNAT) domain-containing protein</fullName>
    </submittedName>
</protein>
<evidence type="ECO:0000313" key="4">
    <source>
        <dbReference type="EMBL" id="SHM25380.1"/>
    </source>
</evidence>
<dbReference type="RefSeq" id="WP_073435673.1">
    <property type="nucleotide sequence ID" value="NZ_BJXU01000204.1"/>
</dbReference>
<evidence type="ECO:0000256" key="1">
    <source>
        <dbReference type="ARBA" id="ARBA00022679"/>
    </source>
</evidence>
<dbReference type="SUPFAM" id="SSF55729">
    <property type="entry name" value="Acyl-CoA N-acyltransferases (Nat)"/>
    <property type="match status" value="1"/>
</dbReference>
<dbReference type="OrthoDB" id="7356080at2"/>
<dbReference type="PROSITE" id="PS51186">
    <property type="entry name" value="GNAT"/>
    <property type="match status" value="1"/>
</dbReference>
<proteinExistence type="predicted"/>
<dbReference type="InterPro" id="IPR016181">
    <property type="entry name" value="Acyl_CoA_acyltransferase"/>
</dbReference>
<dbReference type="PANTHER" id="PTHR43877:SF2">
    <property type="entry name" value="AMINOALKYLPHOSPHONATE N-ACETYLTRANSFERASE-RELATED"/>
    <property type="match status" value="1"/>
</dbReference>
<dbReference type="CDD" id="cd04301">
    <property type="entry name" value="NAT_SF"/>
    <property type="match status" value="1"/>
</dbReference>
<dbReference type="EMBL" id="FRCA01000006">
    <property type="protein sequence ID" value="SHM25380.1"/>
    <property type="molecule type" value="Genomic_DNA"/>
</dbReference>
<dbReference type="STRING" id="44933.SAMN05660971_02549"/>
<dbReference type="InterPro" id="IPR050832">
    <property type="entry name" value="Bact_Acetyltransf"/>
</dbReference>
<dbReference type="Proteomes" id="UP000184123">
    <property type="component" value="Unassembled WGS sequence"/>
</dbReference>
<organism evidence="4 5">
    <name type="scientific">Halomonas cupida</name>
    <dbReference type="NCBI Taxonomy" id="44933"/>
    <lineage>
        <taxon>Bacteria</taxon>
        <taxon>Pseudomonadati</taxon>
        <taxon>Pseudomonadota</taxon>
        <taxon>Gammaproteobacteria</taxon>
        <taxon>Oceanospirillales</taxon>
        <taxon>Halomonadaceae</taxon>
        <taxon>Halomonas</taxon>
    </lineage>
</organism>
<keyword evidence="1 4" id="KW-0808">Transferase</keyword>
<dbReference type="Pfam" id="PF13508">
    <property type="entry name" value="Acetyltransf_7"/>
    <property type="match status" value="1"/>
</dbReference>
<keyword evidence="2" id="KW-0012">Acyltransferase</keyword>
<evidence type="ECO:0000259" key="3">
    <source>
        <dbReference type="PROSITE" id="PS51186"/>
    </source>
</evidence>
<dbReference type="GO" id="GO:0016747">
    <property type="term" value="F:acyltransferase activity, transferring groups other than amino-acyl groups"/>
    <property type="evidence" value="ECO:0007669"/>
    <property type="project" value="InterPro"/>
</dbReference>